<accession>A0A1V6N019</accession>
<evidence type="ECO:0000313" key="2">
    <source>
        <dbReference type="EMBL" id="OQD57886.1"/>
    </source>
</evidence>
<proteinExistence type="predicted"/>
<dbReference type="GO" id="GO:0003700">
    <property type="term" value="F:DNA-binding transcription factor activity"/>
    <property type="evidence" value="ECO:0007669"/>
    <property type="project" value="InterPro"/>
</dbReference>
<name>A0A1V6N019_9ACTN</name>
<dbReference type="PROSITE" id="PS00658">
    <property type="entry name" value="FORK_HEAD_2"/>
    <property type="match status" value="1"/>
</dbReference>
<sequence>MSKVISYSVADARRVVDFLSAGQPTADQQRLLGHIRKSCEQHQLDLDRQDIDYGLTIPEALDHLLAGRADSDASYAGNAYYSALQHIIDNHASDPYDLGVFSRPGTFFGLLDDELRRLGVPTELLPGTFLYAGPPDEIPFPIPHPVDGSPEIGRLPLDRAEPAADAYRAVMDRVEADFRFELQQLAGSLQTEHDEWQNALRHGWTMDTVFFSIRG</sequence>
<dbReference type="Proteomes" id="UP000184286">
    <property type="component" value="Unassembled WGS sequence"/>
</dbReference>
<feature type="domain" description="DUF7691" evidence="1">
    <location>
        <begin position="1"/>
        <end position="211"/>
    </location>
</feature>
<dbReference type="InterPro" id="IPR056108">
    <property type="entry name" value="DUF7691"/>
</dbReference>
<dbReference type="RefSeq" id="WP_073491479.1">
    <property type="nucleotide sequence ID" value="NZ_MPOH02000001.1"/>
</dbReference>
<dbReference type="InterPro" id="IPR030456">
    <property type="entry name" value="TF_fork_head_CS_2"/>
</dbReference>
<dbReference type="OrthoDB" id="4142227at2"/>
<organism evidence="2 3">
    <name type="scientific">Streptomyces phaeoluteigriseus</name>
    <dbReference type="NCBI Taxonomy" id="114686"/>
    <lineage>
        <taxon>Bacteria</taxon>
        <taxon>Bacillati</taxon>
        <taxon>Actinomycetota</taxon>
        <taxon>Actinomycetes</taxon>
        <taxon>Kitasatosporales</taxon>
        <taxon>Streptomycetaceae</taxon>
        <taxon>Streptomyces</taxon>
        <taxon>Streptomyces aurantiacus group</taxon>
    </lineage>
</organism>
<evidence type="ECO:0000259" key="1">
    <source>
        <dbReference type="Pfam" id="PF24740"/>
    </source>
</evidence>
<evidence type="ECO:0000313" key="3">
    <source>
        <dbReference type="Proteomes" id="UP000184286"/>
    </source>
</evidence>
<dbReference type="STRING" id="114686.BM536_000290"/>
<dbReference type="EMBL" id="MPOH02000001">
    <property type="protein sequence ID" value="OQD57886.1"/>
    <property type="molecule type" value="Genomic_DNA"/>
</dbReference>
<dbReference type="Pfam" id="PF24740">
    <property type="entry name" value="DUF7691"/>
    <property type="match status" value="1"/>
</dbReference>
<reference evidence="2 3" key="2">
    <citation type="submission" date="2017-02" db="EMBL/GenBank/DDBJ databases">
        <title>Draft genome sequence of Streptomyces phaeoluteigriseus type strain DSM41896.</title>
        <authorList>
            <person name="Salih T.S."/>
            <person name="Algora Gallardo L."/>
            <person name="Melo Santos T."/>
            <person name="Filgueira Martinez S."/>
            <person name="Herron P.R."/>
        </authorList>
    </citation>
    <scope>NUCLEOTIDE SEQUENCE [LARGE SCALE GENOMIC DNA]</scope>
    <source>
        <strain evidence="2 3">DSM 41896</strain>
    </source>
</reference>
<gene>
    <name evidence="2" type="ORF">BM536_000290</name>
</gene>
<protein>
    <recommendedName>
        <fullName evidence="1">DUF7691 domain-containing protein</fullName>
    </recommendedName>
</protein>
<reference evidence="3" key="1">
    <citation type="submission" date="2016-11" db="EMBL/GenBank/DDBJ databases">
        <authorList>
            <person name="Schniete J.K."/>
            <person name="Salih T."/>
            <person name="Algora Gallardo L."/>
            <person name="Martinez Fernandez S."/>
            <person name="Herron P.R."/>
        </authorList>
    </citation>
    <scope>NUCLEOTIDE SEQUENCE [LARGE SCALE GENOMIC DNA]</scope>
    <source>
        <strain evidence="3">DSM 41896</strain>
    </source>
</reference>
<comment type="caution">
    <text evidence="2">The sequence shown here is derived from an EMBL/GenBank/DDBJ whole genome shotgun (WGS) entry which is preliminary data.</text>
</comment>
<dbReference type="GO" id="GO:0043565">
    <property type="term" value="F:sequence-specific DNA binding"/>
    <property type="evidence" value="ECO:0007669"/>
    <property type="project" value="InterPro"/>
</dbReference>
<dbReference type="AlphaFoldDB" id="A0A1V6N019"/>